<comment type="caution">
    <text evidence="1">The sequence shown here is derived from an EMBL/GenBank/DDBJ whole genome shotgun (WGS) entry which is preliminary data.</text>
</comment>
<evidence type="ECO:0000313" key="1">
    <source>
        <dbReference type="EMBL" id="KAG8599270.1"/>
    </source>
</evidence>
<evidence type="ECO:0000313" key="2">
    <source>
        <dbReference type="Proteomes" id="UP000824782"/>
    </source>
</evidence>
<dbReference type="EMBL" id="WNYA01000001">
    <property type="protein sequence ID" value="KAG8599270.1"/>
    <property type="molecule type" value="Genomic_DNA"/>
</dbReference>
<keyword evidence="2" id="KW-1185">Reference proteome</keyword>
<dbReference type="Proteomes" id="UP000824782">
    <property type="component" value="Unassembled WGS sequence"/>
</dbReference>
<dbReference type="AlphaFoldDB" id="A0AAV7DP09"/>
<organism evidence="1 2">
    <name type="scientific">Engystomops pustulosus</name>
    <name type="common">Tungara frog</name>
    <name type="synonym">Physalaemus pustulosus</name>
    <dbReference type="NCBI Taxonomy" id="76066"/>
    <lineage>
        <taxon>Eukaryota</taxon>
        <taxon>Metazoa</taxon>
        <taxon>Chordata</taxon>
        <taxon>Craniata</taxon>
        <taxon>Vertebrata</taxon>
        <taxon>Euteleostomi</taxon>
        <taxon>Amphibia</taxon>
        <taxon>Batrachia</taxon>
        <taxon>Anura</taxon>
        <taxon>Neobatrachia</taxon>
        <taxon>Hyloidea</taxon>
        <taxon>Leptodactylidae</taxon>
        <taxon>Leiuperinae</taxon>
        <taxon>Engystomops</taxon>
    </lineage>
</organism>
<protein>
    <submittedName>
        <fullName evidence="1">Uncharacterized protein</fullName>
    </submittedName>
</protein>
<accession>A0AAV7DP09</accession>
<sequence>MVIFKQNTQSTEVHLTTTRGALIITNRNRESVEKKSYLCSNLLFLHHGAHFFFNKVCCLSLDFSCVL</sequence>
<name>A0AAV7DP09_ENGPU</name>
<proteinExistence type="predicted"/>
<reference evidence="1" key="1">
    <citation type="thesis" date="2020" institute="ProQuest LLC" country="789 East Eisenhower Parkway, Ann Arbor, MI, USA">
        <title>Comparative Genomics and Chromosome Evolution.</title>
        <authorList>
            <person name="Mudd A.B."/>
        </authorList>
    </citation>
    <scope>NUCLEOTIDE SEQUENCE</scope>
    <source>
        <strain evidence="1">237g6f4</strain>
        <tissue evidence="1">Blood</tissue>
    </source>
</reference>
<gene>
    <name evidence="1" type="ORF">GDO81_002976</name>
</gene>